<dbReference type="Gene3D" id="3.40.50.1820">
    <property type="entry name" value="alpha/beta hydrolase"/>
    <property type="match status" value="1"/>
</dbReference>
<dbReference type="AlphaFoldDB" id="A0A1G6WNV8"/>
<dbReference type="Proteomes" id="UP000199603">
    <property type="component" value="Unassembled WGS sequence"/>
</dbReference>
<dbReference type="PANTHER" id="PTHR43798">
    <property type="entry name" value="MONOACYLGLYCEROL LIPASE"/>
    <property type="match status" value="1"/>
</dbReference>
<dbReference type="InterPro" id="IPR050266">
    <property type="entry name" value="AB_hydrolase_sf"/>
</dbReference>
<dbReference type="GO" id="GO:0016020">
    <property type="term" value="C:membrane"/>
    <property type="evidence" value="ECO:0007669"/>
    <property type="project" value="TreeGrafter"/>
</dbReference>
<dbReference type="EMBL" id="FNAG01000005">
    <property type="protein sequence ID" value="SDD67353.1"/>
    <property type="molecule type" value="Genomic_DNA"/>
</dbReference>
<keyword evidence="3" id="KW-1185">Reference proteome</keyword>
<evidence type="ECO:0000259" key="1">
    <source>
        <dbReference type="Pfam" id="PF00561"/>
    </source>
</evidence>
<dbReference type="InterPro" id="IPR000073">
    <property type="entry name" value="AB_hydrolase_1"/>
</dbReference>
<dbReference type="PRINTS" id="PR00412">
    <property type="entry name" value="EPOXHYDRLASE"/>
</dbReference>
<dbReference type="GO" id="GO:0003824">
    <property type="term" value="F:catalytic activity"/>
    <property type="evidence" value="ECO:0007669"/>
    <property type="project" value="InterPro"/>
</dbReference>
<dbReference type="PRINTS" id="PR00111">
    <property type="entry name" value="ABHYDROLASE"/>
</dbReference>
<sequence length="295" mass="33325">MKLPDYPFQPRRFDRGDGLEMSYLDEGQGPAVVMVHGNPTWSYYYRHLVLALRGSHRCIVPDHIGMGLSDKPDDSRYRYTLDSRIDDLDRLLAAIEPERSVTLVLHDWGGLIGLGWALRHPERVARLVLLNTAGFTMPADKRLPGLLKLGRDSRLGALLIRGFNAFSAGATRLAVKKPMPADERRAFTAPYDSWAHRIATLRFVQDIPLGAGDPAWNTVAEIGRRLPEFADRPALLLWGMQDFVFDHTCLREFRRALPRAEAREYAEAGHYVLEDARAEVLDEVQAFFRAHPVAG</sequence>
<accession>A0A1G6WNV8</accession>
<dbReference type="SUPFAM" id="SSF53474">
    <property type="entry name" value="alpha/beta-Hydrolases"/>
    <property type="match status" value="1"/>
</dbReference>
<reference evidence="2 3" key="1">
    <citation type="submission" date="2016-10" db="EMBL/GenBank/DDBJ databases">
        <authorList>
            <person name="de Groot N.N."/>
        </authorList>
    </citation>
    <scope>NUCLEOTIDE SEQUENCE [LARGE SCALE GENOMIC DNA]</scope>
    <source>
        <strain evidence="2 3">DSM 16957</strain>
    </source>
</reference>
<dbReference type="InterPro" id="IPR029058">
    <property type="entry name" value="AB_hydrolase_fold"/>
</dbReference>
<dbReference type="Pfam" id="PF00561">
    <property type="entry name" value="Abhydrolase_1"/>
    <property type="match status" value="1"/>
</dbReference>
<dbReference type="STRING" id="265719.SAMN04488509_10588"/>
<evidence type="ECO:0000313" key="3">
    <source>
        <dbReference type="Proteomes" id="UP000199603"/>
    </source>
</evidence>
<protein>
    <submittedName>
        <fullName evidence="2">Haloalkane dehalogenase</fullName>
    </submittedName>
</protein>
<dbReference type="PANTHER" id="PTHR43798:SF24">
    <property type="entry name" value="CIS-3-ALKYL-4-ALKYLOXETAN-2-ONE DECARBOXYLASE"/>
    <property type="match status" value="1"/>
</dbReference>
<feature type="domain" description="AB hydrolase-1" evidence="1">
    <location>
        <begin position="30"/>
        <end position="275"/>
    </location>
</feature>
<gene>
    <name evidence="2" type="ORF">SAMN04488509_10588</name>
</gene>
<evidence type="ECO:0000313" key="2">
    <source>
        <dbReference type="EMBL" id="SDD67353.1"/>
    </source>
</evidence>
<organism evidence="2 3">
    <name type="scientific">Aquimonas voraii</name>
    <dbReference type="NCBI Taxonomy" id="265719"/>
    <lineage>
        <taxon>Bacteria</taxon>
        <taxon>Pseudomonadati</taxon>
        <taxon>Pseudomonadota</taxon>
        <taxon>Gammaproteobacteria</taxon>
        <taxon>Lysobacterales</taxon>
        <taxon>Lysobacteraceae</taxon>
        <taxon>Aquimonas</taxon>
    </lineage>
</organism>
<name>A0A1G6WNV8_9GAMM</name>
<proteinExistence type="predicted"/>
<dbReference type="InterPro" id="IPR000639">
    <property type="entry name" value="Epox_hydrolase-like"/>
</dbReference>